<comment type="caution">
    <text evidence="9">The sequence shown here is derived from an EMBL/GenBank/DDBJ whole genome shotgun (WGS) entry which is preliminary data.</text>
</comment>
<organism evidence="9 10">
    <name type="scientific">Tilletiaria anomala (strain ATCC 24038 / CBS 436.72 / UBC 951)</name>
    <dbReference type="NCBI Taxonomy" id="1037660"/>
    <lineage>
        <taxon>Eukaryota</taxon>
        <taxon>Fungi</taxon>
        <taxon>Dikarya</taxon>
        <taxon>Basidiomycota</taxon>
        <taxon>Ustilaginomycotina</taxon>
        <taxon>Exobasidiomycetes</taxon>
        <taxon>Georgefischeriales</taxon>
        <taxon>Tilletiariaceae</taxon>
        <taxon>Tilletiaria</taxon>
    </lineage>
</organism>
<dbReference type="RefSeq" id="XP_013246474.1">
    <property type="nucleotide sequence ID" value="XM_013391020.1"/>
</dbReference>
<accession>A0A066WSG9</accession>
<dbReference type="SUPFAM" id="SSF55920">
    <property type="entry name" value="Creatinase/aminopeptidase"/>
    <property type="match status" value="1"/>
</dbReference>
<protein>
    <recommendedName>
        <fullName evidence="6">Methionine aminopeptidase</fullName>
        <ecNumber evidence="6">3.4.11.18</ecNumber>
    </recommendedName>
</protein>
<reference evidence="9 10" key="1">
    <citation type="submission" date="2014-05" db="EMBL/GenBank/DDBJ databases">
        <title>Draft genome sequence of a rare smut relative, Tilletiaria anomala UBC 951.</title>
        <authorList>
            <consortium name="DOE Joint Genome Institute"/>
            <person name="Toome M."/>
            <person name="Kuo A."/>
            <person name="Henrissat B."/>
            <person name="Lipzen A."/>
            <person name="Tritt A."/>
            <person name="Yoshinaga Y."/>
            <person name="Zane M."/>
            <person name="Barry K."/>
            <person name="Grigoriev I.V."/>
            <person name="Spatafora J.W."/>
            <person name="Aimea M.C."/>
        </authorList>
    </citation>
    <scope>NUCLEOTIDE SEQUENCE [LARGE SCALE GENOMIC DNA]</scope>
    <source>
        <strain evidence="9 10">UBC 951</strain>
    </source>
</reference>
<evidence type="ECO:0000256" key="2">
    <source>
        <dbReference type="ARBA" id="ARBA00022670"/>
    </source>
</evidence>
<dbReference type="EMBL" id="JMSN01000001">
    <property type="protein sequence ID" value="KDN53630.1"/>
    <property type="molecule type" value="Genomic_DNA"/>
</dbReference>
<dbReference type="GO" id="GO:0046872">
    <property type="term" value="F:metal ion binding"/>
    <property type="evidence" value="ECO:0007669"/>
    <property type="project" value="UniProtKB-UniRule"/>
</dbReference>
<dbReference type="Gene3D" id="3.90.230.10">
    <property type="entry name" value="Creatinase/methionine aminopeptidase superfamily"/>
    <property type="match status" value="1"/>
</dbReference>
<feature type="binding site" evidence="5">
    <location>
        <position position="147"/>
    </location>
    <ligand>
        <name>substrate</name>
    </ligand>
</feature>
<feature type="binding site" evidence="5">
    <location>
        <position position="274"/>
    </location>
    <ligand>
        <name>a divalent metal cation</name>
        <dbReference type="ChEBI" id="CHEBI:60240"/>
        <label>2</label>
        <note>catalytic</note>
    </ligand>
</feature>
<evidence type="ECO:0000256" key="7">
    <source>
        <dbReference type="SAM" id="MobiDB-lite"/>
    </source>
</evidence>
<dbReference type="HOGENOM" id="CLU_015857_2_1_1"/>
<gene>
    <name evidence="9" type="ORF">K437DRAFT_218693</name>
</gene>
<dbReference type="InterPro" id="IPR002467">
    <property type="entry name" value="Pept_M24A_MAP1"/>
</dbReference>
<proteinExistence type="inferred from homology"/>
<dbReference type="GeneID" id="25262194"/>
<evidence type="ECO:0000256" key="3">
    <source>
        <dbReference type="ARBA" id="ARBA00022723"/>
    </source>
</evidence>
<evidence type="ECO:0000256" key="5">
    <source>
        <dbReference type="HAMAP-Rule" id="MF_03174"/>
    </source>
</evidence>
<keyword evidence="3 5" id="KW-0479">Metal-binding</keyword>
<name>A0A066WSG9_TILAU</name>
<evidence type="ECO:0000259" key="8">
    <source>
        <dbReference type="Pfam" id="PF00557"/>
    </source>
</evidence>
<dbReference type="InterPro" id="IPR001714">
    <property type="entry name" value="Pept_M24_MAP"/>
</dbReference>
<dbReference type="FunCoup" id="A0A066WSG9">
    <property type="interactions" value="530"/>
</dbReference>
<dbReference type="InterPro" id="IPR036005">
    <property type="entry name" value="Creatinase/aminopeptidase-like"/>
</dbReference>
<dbReference type="PROSITE" id="PS00680">
    <property type="entry name" value="MAP_1"/>
    <property type="match status" value="1"/>
</dbReference>
<keyword evidence="1 5" id="KW-0031">Aminopeptidase</keyword>
<dbReference type="GO" id="GO:0070006">
    <property type="term" value="F:metalloaminopeptidase activity"/>
    <property type="evidence" value="ECO:0007669"/>
    <property type="project" value="UniProtKB-UniRule"/>
</dbReference>
<evidence type="ECO:0000256" key="6">
    <source>
        <dbReference type="RuleBase" id="RU003653"/>
    </source>
</evidence>
<dbReference type="OMA" id="FYGDHAY"/>
<dbReference type="STRING" id="1037660.A0A066WSG9"/>
<comment type="cofactor">
    <cofactor evidence="5">
        <name>Co(2+)</name>
        <dbReference type="ChEBI" id="CHEBI:48828"/>
    </cofactor>
    <cofactor evidence="5">
        <name>Zn(2+)</name>
        <dbReference type="ChEBI" id="CHEBI:29105"/>
    </cofactor>
    <cofactor evidence="5">
        <name>Mn(2+)</name>
        <dbReference type="ChEBI" id="CHEBI:29035"/>
    </cofactor>
    <cofactor evidence="5">
        <name>Fe(2+)</name>
        <dbReference type="ChEBI" id="CHEBI:29033"/>
    </cofactor>
    <text evidence="5">Binds 2 divalent metal cations per subunit. Has a high-affinity and a low affinity metal-binding site. The true nature of the physiological cofactor is under debate. The enzyme is active with cobalt, zinc, manganese or divalent iron ions. Most likely, methionine aminopeptidases function as mononuclear Fe(2+)-metalloproteases under physiological conditions, and the catalytically relevant metal-binding site has been assigned to the histidine-containing high-affinity site.</text>
</comment>
<feature type="domain" description="Peptidase M24" evidence="8">
    <location>
        <begin position="82"/>
        <end position="313"/>
    </location>
</feature>
<dbReference type="Proteomes" id="UP000027361">
    <property type="component" value="Unassembled WGS sequence"/>
</dbReference>
<feature type="binding site" evidence="5">
    <location>
        <position position="164"/>
    </location>
    <ligand>
        <name>a divalent metal cation</name>
        <dbReference type="ChEBI" id="CHEBI:60240"/>
        <label>1</label>
    </ligand>
</feature>
<feature type="region of interest" description="Disordered" evidence="7">
    <location>
        <begin position="324"/>
        <end position="348"/>
    </location>
</feature>
<dbReference type="GO" id="GO:0004239">
    <property type="term" value="F:initiator methionyl aminopeptidase activity"/>
    <property type="evidence" value="ECO:0007669"/>
    <property type="project" value="UniProtKB-UniRule"/>
</dbReference>
<feature type="binding site" evidence="5">
    <location>
        <position position="306"/>
    </location>
    <ligand>
        <name>a divalent metal cation</name>
        <dbReference type="ChEBI" id="CHEBI:60240"/>
        <label>1</label>
    </ligand>
</feature>
<dbReference type="PANTHER" id="PTHR43330">
    <property type="entry name" value="METHIONINE AMINOPEPTIDASE"/>
    <property type="match status" value="1"/>
</dbReference>
<feature type="binding site" evidence="5">
    <location>
        <position position="175"/>
    </location>
    <ligand>
        <name>a divalent metal cation</name>
        <dbReference type="ChEBI" id="CHEBI:60240"/>
        <label>1</label>
    </ligand>
</feature>
<evidence type="ECO:0000256" key="4">
    <source>
        <dbReference type="ARBA" id="ARBA00022801"/>
    </source>
</evidence>
<feature type="compositionally biased region" description="Low complexity" evidence="7">
    <location>
        <begin position="336"/>
        <end position="348"/>
    </location>
</feature>
<dbReference type="GO" id="GO:0006508">
    <property type="term" value="P:proteolysis"/>
    <property type="evidence" value="ECO:0007669"/>
    <property type="project" value="UniProtKB-KW"/>
</dbReference>
<dbReference type="InterPro" id="IPR000994">
    <property type="entry name" value="Pept_M24"/>
</dbReference>
<evidence type="ECO:0000256" key="1">
    <source>
        <dbReference type="ARBA" id="ARBA00022438"/>
    </source>
</evidence>
<comment type="similarity">
    <text evidence="5">Belongs to the peptidase M24A family. Methionine aminopeptidase type 1 subfamily.</text>
</comment>
<dbReference type="InParanoid" id="A0A066WSG9"/>
<keyword evidence="4 5" id="KW-0378">Hydrolase</keyword>
<feature type="binding site" evidence="5">
    <location>
        <position position="241"/>
    </location>
    <ligand>
        <name>a divalent metal cation</name>
        <dbReference type="ChEBI" id="CHEBI:60240"/>
        <label>2</label>
        <note>catalytic</note>
    </ligand>
</feature>
<dbReference type="AlphaFoldDB" id="A0A066WSG9"/>
<dbReference type="PRINTS" id="PR00599">
    <property type="entry name" value="MAPEPTIDASE"/>
</dbReference>
<keyword evidence="10" id="KW-1185">Reference proteome</keyword>
<keyword evidence="2 5" id="KW-0645">Protease</keyword>
<dbReference type="CDD" id="cd01086">
    <property type="entry name" value="MetAP1"/>
    <property type="match status" value="1"/>
</dbReference>
<comment type="catalytic activity">
    <reaction evidence="5 6">
        <text>Release of N-terminal amino acids, preferentially methionine, from peptides and arylamides.</text>
        <dbReference type="EC" id="3.4.11.18"/>
    </reaction>
</comment>
<dbReference type="HAMAP" id="MF_01974">
    <property type="entry name" value="MetAP_1"/>
    <property type="match status" value="1"/>
</dbReference>
<comment type="function">
    <text evidence="6">Cotranslationally removes the N-terminal methionine from nascent proteins. The N-terminal methionine is often cleaved when the second residue in the primary sequence is small and uncharged (Met-Ala-, Cys, Gly, Pro, Ser, Thr, or Val).</text>
</comment>
<dbReference type="NCBIfam" id="TIGR00500">
    <property type="entry name" value="met_pdase_I"/>
    <property type="match status" value="1"/>
</dbReference>
<evidence type="ECO:0000313" key="10">
    <source>
        <dbReference type="Proteomes" id="UP000027361"/>
    </source>
</evidence>
<sequence>MSAAADPLSLQEGGTSYDPFPTFKYSGPLRPAYPLSPKSKVPSHIVRPNYARESVSIISREGIRLQWDIKNIKINSKEEQEGVRKAAILAREVLDICGAAVRPGITTDEIDRICVEEAIKRDCYPSPLGYHGYPKSICTSINEVICHGIPDQTVLKDGDTINLDVTLFHKGFHGDLNATYAVGEKARENADAMKLIKTARACLDAAISLCGPGIPYGAIGHVIQPLAEAQGCAVVKNYTGHGIGRYFHGSPTVFHHKTKKAYGVMQPGHIFTIEPMLNLGDKWQDLSWPDDWTVTTTDGAWSAAAEETLLITENGVEVLTAQGGPRKYDTTKRRQAWAVQQQAQSKAK</sequence>
<dbReference type="EC" id="3.4.11.18" evidence="6"/>
<dbReference type="GO" id="GO:0005829">
    <property type="term" value="C:cytosol"/>
    <property type="evidence" value="ECO:0007669"/>
    <property type="project" value="TreeGrafter"/>
</dbReference>
<feature type="binding site" evidence="5">
    <location>
        <position position="248"/>
    </location>
    <ligand>
        <name>substrate</name>
    </ligand>
</feature>
<dbReference type="OrthoDB" id="3209743at2759"/>
<dbReference type="PANTHER" id="PTHR43330:SF7">
    <property type="entry name" value="METHIONINE AMINOPEPTIDASE 1"/>
    <property type="match status" value="1"/>
</dbReference>
<evidence type="ECO:0000313" key="9">
    <source>
        <dbReference type="EMBL" id="KDN53630.1"/>
    </source>
</evidence>
<feature type="binding site" evidence="5">
    <location>
        <position position="306"/>
    </location>
    <ligand>
        <name>a divalent metal cation</name>
        <dbReference type="ChEBI" id="CHEBI:60240"/>
        <label>2</label>
        <note>catalytic</note>
    </ligand>
</feature>
<feature type="binding site" evidence="5">
    <location>
        <position position="175"/>
    </location>
    <ligand>
        <name>a divalent metal cation</name>
        <dbReference type="ChEBI" id="CHEBI:60240"/>
        <label>2</label>
        <note>catalytic</note>
    </ligand>
</feature>
<dbReference type="Pfam" id="PF00557">
    <property type="entry name" value="Peptidase_M24"/>
    <property type="match status" value="1"/>
</dbReference>